<feature type="region of interest" description="Disordered" evidence="1">
    <location>
        <begin position="90"/>
        <end position="124"/>
    </location>
</feature>
<organism evidence="2 3">
    <name type="scientific">Paraglomus occultum</name>
    <dbReference type="NCBI Taxonomy" id="144539"/>
    <lineage>
        <taxon>Eukaryota</taxon>
        <taxon>Fungi</taxon>
        <taxon>Fungi incertae sedis</taxon>
        <taxon>Mucoromycota</taxon>
        <taxon>Glomeromycotina</taxon>
        <taxon>Glomeromycetes</taxon>
        <taxon>Paraglomerales</taxon>
        <taxon>Paraglomeraceae</taxon>
        <taxon>Paraglomus</taxon>
    </lineage>
</organism>
<feature type="compositionally biased region" description="Polar residues" evidence="1">
    <location>
        <begin position="112"/>
        <end position="124"/>
    </location>
</feature>
<evidence type="ECO:0000313" key="2">
    <source>
        <dbReference type="EMBL" id="CAG8566712.1"/>
    </source>
</evidence>
<reference evidence="2" key="1">
    <citation type="submission" date="2021-06" db="EMBL/GenBank/DDBJ databases">
        <authorList>
            <person name="Kallberg Y."/>
            <person name="Tangrot J."/>
            <person name="Rosling A."/>
        </authorList>
    </citation>
    <scope>NUCLEOTIDE SEQUENCE</scope>
    <source>
        <strain evidence="2">IA702</strain>
    </source>
</reference>
<evidence type="ECO:0000313" key="3">
    <source>
        <dbReference type="Proteomes" id="UP000789572"/>
    </source>
</evidence>
<dbReference type="EMBL" id="CAJVPJ010000940">
    <property type="protein sequence ID" value="CAG8566712.1"/>
    <property type="molecule type" value="Genomic_DNA"/>
</dbReference>
<sequence length="124" mass="13444">MSEEPKITKRKAAPKRNSTRAGRVEKTTAVESSKPLAPREAEVLKPDISVRDRGEKGPEIAYSLSLMSTEERQENILQGIVIANRTTAATNFPRDGKESGSVPLSNDDMEVSLTTPSSDSAKVC</sequence>
<proteinExistence type="predicted"/>
<feature type="region of interest" description="Disordered" evidence="1">
    <location>
        <begin position="1"/>
        <end position="53"/>
    </location>
</feature>
<accession>A0A9N9BG17</accession>
<dbReference type="Proteomes" id="UP000789572">
    <property type="component" value="Unassembled WGS sequence"/>
</dbReference>
<comment type="caution">
    <text evidence="2">The sequence shown here is derived from an EMBL/GenBank/DDBJ whole genome shotgun (WGS) entry which is preliminary data.</text>
</comment>
<name>A0A9N9BG17_9GLOM</name>
<dbReference type="AlphaFoldDB" id="A0A9N9BG17"/>
<evidence type="ECO:0000256" key="1">
    <source>
        <dbReference type="SAM" id="MobiDB-lite"/>
    </source>
</evidence>
<feature type="compositionally biased region" description="Basic and acidic residues" evidence="1">
    <location>
        <begin position="37"/>
        <end position="53"/>
    </location>
</feature>
<keyword evidence="3" id="KW-1185">Reference proteome</keyword>
<feature type="compositionally biased region" description="Basic residues" evidence="1">
    <location>
        <begin position="8"/>
        <end position="18"/>
    </location>
</feature>
<gene>
    <name evidence="2" type="ORF">POCULU_LOCUS5786</name>
</gene>
<protein>
    <submittedName>
        <fullName evidence="2">4790_t:CDS:1</fullName>
    </submittedName>
</protein>